<keyword evidence="7" id="KW-1185">Reference proteome</keyword>
<keyword evidence="3" id="KW-0687">Ribonucleoprotein</keyword>
<sequence length="892" mass="103035">MAGSTTRFLCQKLLYLIHAVSIYLRPLFSFISTFIFRLQGDALNKNVRKIKLLEAEPEGLSPEHKTENDAIEYRDFDDDDDVEEEEKPEVFLKFRFPTYEEFSQIQKEKGDIFNSEVVPCASTSKDEFTSRKSFSGTFIDELDTFPVKEINATIGIGDSCVNEEGLSDRKLEEVYAETGGIREKGKGILVFDEEETEKSEAMKFEEESEAEAQTVQEEEGLQGNKEFLDESQFYPEKVSVITDSDSESTSFEHLRSVMSRLVDSYSDGFLSGGDFRGEFDIYSENEKMESESELSAFEENQDLSEDFDDEDSDILEELNKLEKHNLQNPNGLNSNFLREEDFKEDLNKGHVAEFVSKDGEGVNGGDNSENPGSKDSSTSESGDANKLESLWEHQELIEQLKMELKKVRATGLPTILEESESPKIMDDLKPWKIDEFQREDCIGELHKFYKSYRERMRKFDIVNYQKMYAMGAMFLFETTSHAFVVNAGFLQLKDPLQSMSKQKQSAPTLKSIVSQNLWLFKHKIHGTDPMKKFIKELQGDLEVVYVGHVCLSWEFLHWQYEKALGLWDSDPRGVRRYNEVAGEFQQFQVLMQRFIEDEPFQGPRVQNYVKSRCLLRNLLQVPVIREDKLKDKRMGRKKDRDEYVITSDMLVEIVEESIRIFWRFVQADKDCTIASLNGHKKLPELTNPEDVKLLEEVKKVVQKKERKLKDVLRSENCILRKLRRCREEDSDSDQVLYFFSQVDMKDSLTGSATAMPPNPINTELSKPQAISLHRFYLGSFSFLKFWSSRSRFLFCDKLGGKLVYQSTKKRASGPKCPVTGKRIQGIPHLRPAEYKRSRLPRNRRTVNRPYGGVLSGSAVRERIIRAFLVEEQKIVKKVLKIQKAKEKQASKS</sequence>
<gene>
    <name evidence="6" type="ORF">Sango_1781100</name>
</gene>
<dbReference type="PANTHER" id="PTHR46741">
    <property type="entry name" value="OS09G0413600 PROTEIN"/>
    <property type="match status" value="1"/>
</dbReference>
<organism evidence="6 7">
    <name type="scientific">Sesamum angolense</name>
    <dbReference type="NCBI Taxonomy" id="2727404"/>
    <lineage>
        <taxon>Eukaryota</taxon>
        <taxon>Viridiplantae</taxon>
        <taxon>Streptophyta</taxon>
        <taxon>Embryophyta</taxon>
        <taxon>Tracheophyta</taxon>
        <taxon>Spermatophyta</taxon>
        <taxon>Magnoliopsida</taxon>
        <taxon>eudicotyledons</taxon>
        <taxon>Gunneridae</taxon>
        <taxon>Pentapetalae</taxon>
        <taxon>asterids</taxon>
        <taxon>lamiids</taxon>
        <taxon>Lamiales</taxon>
        <taxon>Pedaliaceae</taxon>
        <taxon>Sesamum</taxon>
    </lineage>
</organism>
<dbReference type="EMBL" id="JACGWL010000010">
    <property type="protein sequence ID" value="KAK4393103.1"/>
    <property type="molecule type" value="Genomic_DNA"/>
</dbReference>
<dbReference type="Gene3D" id="6.20.340.10">
    <property type="match status" value="1"/>
</dbReference>
<dbReference type="AlphaFoldDB" id="A0AAE1WGZ9"/>
<keyword evidence="5" id="KW-1133">Transmembrane helix</keyword>
<dbReference type="Pfam" id="PF07891">
    <property type="entry name" value="DUF1666"/>
    <property type="match status" value="1"/>
</dbReference>
<dbReference type="PRINTS" id="PR01250">
    <property type="entry name" value="RIBOSOMALL34"/>
</dbReference>
<evidence type="ECO:0000256" key="1">
    <source>
        <dbReference type="ARBA" id="ARBA00009875"/>
    </source>
</evidence>
<comment type="similarity">
    <text evidence="1">Belongs to the eukaryotic ribosomal protein eL34 family.</text>
</comment>
<dbReference type="PANTHER" id="PTHR46741:SF2">
    <property type="entry name" value="RIBOSOMAL PROTEIN L34AE"/>
    <property type="match status" value="1"/>
</dbReference>
<dbReference type="Pfam" id="PF01199">
    <property type="entry name" value="Ribosomal_L34e"/>
    <property type="match status" value="1"/>
</dbReference>
<name>A0AAE1WGZ9_9LAMI</name>
<proteinExistence type="inferred from homology"/>
<comment type="caution">
    <text evidence="6">The sequence shown here is derived from an EMBL/GenBank/DDBJ whole genome shotgun (WGS) entry which is preliminary data.</text>
</comment>
<dbReference type="InterPro" id="IPR012870">
    <property type="entry name" value="DUF1666"/>
</dbReference>
<keyword evidence="2 6" id="KW-0689">Ribosomal protein</keyword>
<evidence type="ECO:0000313" key="7">
    <source>
        <dbReference type="Proteomes" id="UP001289374"/>
    </source>
</evidence>
<dbReference type="GO" id="GO:0003735">
    <property type="term" value="F:structural constituent of ribosome"/>
    <property type="evidence" value="ECO:0007669"/>
    <property type="project" value="InterPro"/>
</dbReference>
<dbReference type="Proteomes" id="UP001289374">
    <property type="component" value="Unassembled WGS sequence"/>
</dbReference>
<evidence type="ECO:0000256" key="3">
    <source>
        <dbReference type="ARBA" id="ARBA00023274"/>
    </source>
</evidence>
<dbReference type="InterPro" id="IPR038562">
    <property type="entry name" value="Ribosomal_eL34_C_sf"/>
</dbReference>
<reference evidence="6" key="2">
    <citation type="journal article" date="2024" name="Plant">
        <title>Genomic evolution and insights into agronomic trait innovations of Sesamum species.</title>
        <authorList>
            <person name="Miao H."/>
            <person name="Wang L."/>
            <person name="Qu L."/>
            <person name="Liu H."/>
            <person name="Sun Y."/>
            <person name="Le M."/>
            <person name="Wang Q."/>
            <person name="Wei S."/>
            <person name="Zheng Y."/>
            <person name="Lin W."/>
            <person name="Duan Y."/>
            <person name="Cao H."/>
            <person name="Xiong S."/>
            <person name="Wang X."/>
            <person name="Wei L."/>
            <person name="Li C."/>
            <person name="Ma Q."/>
            <person name="Ju M."/>
            <person name="Zhao R."/>
            <person name="Li G."/>
            <person name="Mu C."/>
            <person name="Tian Q."/>
            <person name="Mei H."/>
            <person name="Zhang T."/>
            <person name="Gao T."/>
            <person name="Zhang H."/>
        </authorList>
    </citation>
    <scope>NUCLEOTIDE SEQUENCE</scope>
    <source>
        <strain evidence="6">K16</strain>
    </source>
</reference>
<accession>A0AAE1WGZ9</accession>
<feature type="region of interest" description="Disordered" evidence="4">
    <location>
        <begin position="286"/>
        <end position="310"/>
    </location>
</feature>
<feature type="compositionally biased region" description="Acidic residues" evidence="4">
    <location>
        <begin position="299"/>
        <end position="310"/>
    </location>
</feature>
<evidence type="ECO:0000256" key="4">
    <source>
        <dbReference type="SAM" id="MobiDB-lite"/>
    </source>
</evidence>
<evidence type="ECO:0000313" key="6">
    <source>
        <dbReference type="EMBL" id="KAK4393103.1"/>
    </source>
</evidence>
<feature type="transmembrane region" description="Helical" evidence="5">
    <location>
        <begin position="12"/>
        <end position="36"/>
    </location>
</feature>
<dbReference type="GO" id="GO:0006412">
    <property type="term" value="P:translation"/>
    <property type="evidence" value="ECO:0007669"/>
    <property type="project" value="InterPro"/>
</dbReference>
<keyword evidence="5" id="KW-0812">Transmembrane</keyword>
<evidence type="ECO:0000256" key="2">
    <source>
        <dbReference type="ARBA" id="ARBA00022980"/>
    </source>
</evidence>
<keyword evidence="5" id="KW-0472">Membrane</keyword>
<dbReference type="GO" id="GO:0005840">
    <property type="term" value="C:ribosome"/>
    <property type="evidence" value="ECO:0007669"/>
    <property type="project" value="UniProtKB-KW"/>
</dbReference>
<dbReference type="GO" id="GO:1990904">
    <property type="term" value="C:ribonucleoprotein complex"/>
    <property type="evidence" value="ECO:0007669"/>
    <property type="project" value="UniProtKB-KW"/>
</dbReference>
<reference evidence="6" key="1">
    <citation type="submission" date="2020-06" db="EMBL/GenBank/DDBJ databases">
        <authorList>
            <person name="Li T."/>
            <person name="Hu X."/>
            <person name="Zhang T."/>
            <person name="Song X."/>
            <person name="Zhang H."/>
            <person name="Dai N."/>
            <person name="Sheng W."/>
            <person name="Hou X."/>
            <person name="Wei L."/>
        </authorList>
    </citation>
    <scope>NUCLEOTIDE SEQUENCE</scope>
    <source>
        <strain evidence="6">K16</strain>
        <tissue evidence="6">Leaf</tissue>
    </source>
</reference>
<protein>
    <submittedName>
        <fullName evidence="6">60S ribosomal protein L34</fullName>
    </submittedName>
</protein>
<feature type="compositionally biased region" description="Polar residues" evidence="4">
    <location>
        <begin position="365"/>
        <end position="382"/>
    </location>
</feature>
<feature type="region of interest" description="Disordered" evidence="4">
    <location>
        <begin position="353"/>
        <end position="384"/>
    </location>
</feature>
<evidence type="ECO:0000256" key="5">
    <source>
        <dbReference type="SAM" id="Phobius"/>
    </source>
</evidence>
<dbReference type="InterPro" id="IPR008195">
    <property type="entry name" value="Ribosomal_eL34"/>
</dbReference>